<dbReference type="RefSeq" id="WP_168063274.1">
    <property type="nucleotide sequence ID" value="NZ_VTOW01000006.1"/>
</dbReference>
<dbReference type="NCBIfam" id="NF006799">
    <property type="entry name" value="PRK09302.1"/>
    <property type="match status" value="1"/>
</dbReference>
<dbReference type="InterPro" id="IPR010624">
    <property type="entry name" value="KaiC_dom"/>
</dbReference>
<dbReference type="InterPro" id="IPR047221">
    <property type="entry name" value="KaiC_N"/>
</dbReference>
<dbReference type="PROSITE" id="PS51146">
    <property type="entry name" value="KAIC"/>
    <property type="match status" value="2"/>
</dbReference>
<dbReference type="PANTHER" id="PTHR42926">
    <property type="match status" value="1"/>
</dbReference>
<dbReference type="Proteomes" id="UP000534783">
    <property type="component" value="Unassembled WGS sequence"/>
</dbReference>
<feature type="domain" description="KaiC" evidence="3">
    <location>
        <begin position="268"/>
        <end position="500"/>
    </location>
</feature>
<name>A0A7X6DTX4_9BACT</name>
<dbReference type="Gene3D" id="3.40.50.300">
    <property type="entry name" value="P-loop containing nucleotide triphosphate hydrolases"/>
    <property type="match status" value="2"/>
</dbReference>
<dbReference type="EMBL" id="VTOW01000006">
    <property type="protein sequence ID" value="NKE73321.1"/>
    <property type="molecule type" value="Genomic_DNA"/>
</dbReference>
<evidence type="ECO:0000259" key="3">
    <source>
        <dbReference type="PROSITE" id="PS51146"/>
    </source>
</evidence>
<dbReference type="PRINTS" id="PR01874">
    <property type="entry name" value="DNAREPAIRADA"/>
</dbReference>
<evidence type="ECO:0000313" key="5">
    <source>
        <dbReference type="Proteomes" id="UP000534783"/>
    </source>
</evidence>
<evidence type="ECO:0000256" key="2">
    <source>
        <dbReference type="SAM" id="MobiDB-lite"/>
    </source>
</evidence>
<feature type="coiled-coil region" evidence="1">
    <location>
        <begin position="503"/>
        <end position="558"/>
    </location>
</feature>
<feature type="region of interest" description="Disordered" evidence="2">
    <location>
        <begin position="572"/>
        <end position="593"/>
    </location>
</feature>
<dbReference type="SUPFAM" id="SSF52540">
    <property type="entry name" value="P-loop containing nucleoside triphosphate hydrolases"/>
    <property type="match status" value="2"/>
</dbReference>
<evidence type="ECO:0000256" key="1">
    <source>
        <dbReference type="SAM" id="Coils"/>
    </source>
</evidence>
<proteinExistence type="predicted"/>
<dbReference type="SMART" id="SM00382">
    <property type="entry name" value="AAA"/>
    <property type="match status" value="2"/>
</dbReference>
<organism evidence="4 5">
    <name type="scientific">Candidatus Manganitrophus noduliformans</name>
    <dbReference type="NCBI Taxonomy" id="2606439"/>
    <lineage>
        <taxon>Bacteria</taxon>
        <taxon>Pseudomonadati</taxon>
        <taxon>Nitrospirota</taxon>
        <taxon>Nitrospiria</taxon>
        <taxon>Candidatus Troglogloeales</taxon>
        <taxon>Candidatus Manganitrophaceae</taxon>
        <taxon>Candidatus Manganitrophus</taxon>
    </lineage>
</organism>
<sequence>MGSESAIGKGGESSVLKVKASPSQNLFKKSPTGIKGLDEITAGGFPKGRLTLICGGPGCGKSLMATQFLVKGAVHYDEPGVYVSFEERPEEIIQNVASIGFDLAGLIAKKKIVLDYVHVERSEIEEIGEYDLGGLFVRLEEAIQAAGAKRVVIDTMETLFAGLSNAAVLRSEIRRLFRWLKDKGVTAVVTAEQNGAAFTRQGLEEYVSDCVILLDHRVKDELSTRRLRVVKYRGSEHGTNEYPFLIEEKGISVLPITSSLLDHPAPMDRISTGIAGLDEMLDGEGYFRGSTVLISGTAGTGKTSMAAHFASAVCRRGERCIYFTFEESVAQILRNMRSIGLNLGVWVKKGDLKFNAVRPTLSGLERHLVSVHKMIQEFAPIAVVIDPITNLTTVGQTMEVQLMLTRLIGFLKAKGITTLFTSLIGGGHVVAQSEVGISSLIDTWILLRDMESGGERNRVVEVLKSRGMAHSNQIREFYFSNRGIKLLDVYLGPTGVLTGSARIAQESRERSALLAQRQEVERKRRDALRKRRGLETQISALQAELDAEEQELRRLSEEEHQRFQQVLADRAALARSRKADPSSNGIKAEKSRS</sequence>
<accession>A0A7X6DTX4</accession>
<gene>
    <name evidence="4" type="primary">kaiC</name>
    <name evidence="4" type="ORF">MNODULE_21410</name>
</gene>
<dbReference type="Pfam" id="PF06745">
    <property type="entry name" value="ATPase"/>
    <property type="match status" value="2"/>
</dbReference>
<reference evidence="4 5" key="1">
    <citation type="journal article" date="2020" name="Nature">
        <title>Bacterial chemolithoautotrophy via manganese oxidation.</title>
        <authorList>
            <person name="Yu H."/>
            <person name="Leadbetter J.R."/>
        </authorList>
    </citation>
    <scope>NUCLEOTIDE SEQUENCE [LARGE SCALE GENOMIC DNA]</scope>
    <source>
        <strain evidence="4 5">Mn-1</strain>
    </source>
</reference>
<evidence type="ECO:0000313" key="4">
    <source>
        <dbReference type="EMBL" id="NKE73321.1"/>
    </source>
</evidence>
<feature type="domain" description="KaiC" evidence="3">
    <location>
        <begin position="28"/>
        <end position="267"/>
    </location>
</feature>
<dbReference type="InterPro" id="IPR027417">
    <property type="entry name" value="P-loop_NTPase"/>
</dbReference>
<dbReference type="PANTHER" id="PTHR42926:SF1">
    <property type="entry name" value="CIRCADIAN CLOCK OSCILLATOR PROTEIN KAIC 1"/>
    <property type="match status" value="1"/>
</dbReference>
<keyword evidence="5" id="KW-1185">Reference proteome</keyword>
<dbReference type="CDD" id="cd19485">
    <property type="entry name" value="KaiC-N"/>
    <property type="match status" value="1"/>
</dbReference>
<dbReference type="InterPro" id="IPR051347">
    <property type="entry name" value="Circadian_clock_KaiC-rel"/>
</dbReference>
<keyword evidence="1" id="KW-0175">Coiled coil</keyword>
<dbReference type="GO" id="GO:0005524">
    <property type="term" value="F:ATP binding"/>
    <property type="evidence" value="ECO:0007669"/>
    <property type="project" value="InterPro"/>
</dbReference>
<dbReference type="InterPro" id="IPR014774">
    <property type="entry name" value="KaiC-like_dom"/>
</dbReference>
<comment type="caution">
    <text evidence="4">The sequence shown here is derived from an EMBL/GenBank/DDBJ whole genome shotgun (WGS) entry which is preliminary data.</text>
</comment>
<dbReference type="InterPro" id="IPR003593">
    <property type="entry name" value="AAA+_ATPase"/>
</dbReference>
<protein>
    <submittedName>
        <fullName evidence="4">Circadian clock protein KaiC</fullName>
    </submittedName>
</protein>
<dbReference type="AlphaFoldDB" id="A0A7X6DTX4"/>